<gene>
    <name evidence="1" type="primary">gmtX</name>
    <name evidence="1" type="ORF">M8C81_24970</name>
</gene>
<reference evidence="1" key="2">
    <citation type="submission" date="2023-08" db="EMBL/GenBank/DDBJ databases">
        <title>Isolation, Identification, Denitrification Characteristics of A Highly Efficient Aerobic Denitrifying Bacterial Strain DS2.</title>
        <authorList>
            <person name="Wang H."/>
        </authorList>
    </citation>
    <scope>NUCLEOTIDE SEQUENCE</scope>
    <source>
        <strain evidence="1">DS2</strain>
    </source>
</reference>
<name>A0AAW5HQ69_PSEPU</name>
<dbReference type="NCBIfam" id="NF040692">
    <property type="entry name" value="recomb_assoc"/>
    <property type="match status" value="1"/>
</dbReference>
<dbReference type="Proteomes" id="UP001202943">
    <property type="component" value="Unassembled WGS sequence"/>
</dbReference>
<comment type="caution">
    <text evidence="1">The sequence shown here is derived from an EMBL/GenBank/DDBJ whole genome shotgun (WGS) entry which is preliminary data.</text>
</comment>
<accession>A0AAW5HQ69</accession>
<dbReference type="EMBL" id="JAMHFX010000226">
    <property type="protein sequence ID" value="MCO1623848.1"/>
    <property type="molecule type" value="Genomic_DNA"/>
</dbReference>
<dbReference type="AlphaFoldDB" id="A0AAW5HQ69"/>
<reference evidence="1" key="1">
    <citation type="submission" date="2022-05" db="EMBL/GenBank/DDBJ databases">
        <authorList>
            <person name="Yi M."/>
        </authorList>
    </citation>
    <scope>NUCLEOTIDE SEQUENCE</scope>
    <source>
        <strain evidence="1">DS2</strain>
    </source>
</reference>
<protein>
    <submittedName>
        <fullName evidence="1">Gamma-mobile-trio protein GmtX</fullName>
    </submittedName>
</protein>
<organism evidence="1 2">
    <name type="scientific">Pseudomonas putida</name>
    <name type="common">Arthrobacter siderocapsulatus</name>
    <dbReference type="NCBI Taxonomy" id="303"/>
    <lineage>
        <taxon>Bacteria</taxon>
        <taxon>Pseudomonadati</taxon>
        <taxon>Pseudomonadota</taxon>
        <taxon>Gammaproteobacteria</taxon>
        <taxon>Pseudomonadales</taxon>
        <taxon>Pseudomonadaceae</taxon>
        <taxon>Pseudomonas</taxon>
    </lineage>
</organism>
<proteinExistence type="predicted"/>
<dbReference type="InterPro" id="IPR048061">
    <property type="entry name" value="GmtX-like"/>
</dbReference>
<evidence type="ECO:0000313" key="2">
    <source>
        <dbReference type="Proteomes" id="UP001202943"/>
    </source>
</evidence>
<sequence>MMSELPEVVFERLTSEASDSRRRRSLEAINEACKIAASLEVKDFSYRALLAMGQARGLAVPSEKSIVNPTGEHYRLLIHAWKQASMPAPTHQFSDALSWVSSIEDPVLKLNVSLLVKELKALKSKMRRQLSSGMTPIFLGAVEGKTPETYFRLREVELSALRFAIDEDNLRQMGQTIGPRGEVSDSKGRIIQKPGFRDAIEKVLTLERGG</sequence>
<evidence type="ECO:0000313" key="1">
    <source>
        <dbReference type="EMBL" id="MCO1623848.1"/>
    </source>
</evidence>
<dbReference type="RefSeq" id="WP_059183340.1">
    <property type="nucleotide sequence ID" value="NZ_CP109606.1"/>
</dbReference>